<evidence type="ECO:0000256" key="1">
    <source>
        <dbReference type="SAM" id="MobiDB-lite"/>
    </source>
</evidence>
<name>A0A8X6UTR9_NEPPI</name>
<dbReference type="Proteomes" id="UP000887013">
    <property type="component" value="Unassembled WGS sequence"/>
</dbReference>
<dbReference type="EMBL" id="BMAW01037828">
    <property type="protein sequence ID" value="GFU50082.1"/>
    <property type="molecule type" value="Genomic_DNA"/>
</dbReference>
<evidence type="ECO:0000313" key="2">
    <source>
        <dbReference type="EMBL" id="GFU50082.1"/>
    </source>
</evidence>
<comment type="caution">
    <text evidence="2">The sequence shown here is derived from an EMBL/GenBank/DDBJ whole genome shotgun (WGS) entry which is preliminary data.</text>
</comment>
<organism evidence="2 3">
    <name type="scientific">Nephila pilipes</name>
    <name type="common">Giant wood spider</name>
    <name type="synonym">Nephila maculata</name>
    <dbReference type="NCBI Taxonomy" id="299642"/>
    <lineage>
        <taxon>Eukaryota</taxon>
        <taxon>Metazoa</taxon>
        <taxon>Ecdysozoa</taxon>
        <taxon>Arthropoda</taxon>
        <taxon>Chelicerata</taxon>
        <taxon>Arachnida</taxon>
        <taxon>Araneae</taxon>
        <taxon>Araneomorphae</taxon>
        <taxon>Entelegynae</taxon>
        <taxon>Araneoidea</taxon>
        <taxon>Nephilidae</taxon>
        <taxon>Nephila</taxon>
    </lineage>
</organism>
<protein>
    <submittedName>
        <fullName evidence="2">Uncharacterized protein</fullName>
    </submittedName>
</protein>
<sequence length="98" mass="10960">MAHSREYLSNIYAPKRSSPDSGFDKTNQAGSTSSISKCDKLKTDDRSERPPVSCYGCGKLGATKPRYPNCKPTPNKDSENFCKSVWIHALQFQIKVRC</sequence>
<accession>A0A8X6UTR9</accession>
<feature type="region of interest" description="Disordered" evidence="1">
    <location>
        <begin position="1"/>
        <end position="49"/>
    </location>
</feature>
<proteinExistence type="predicted"/>
<keyword evidence="3" id="KW-1185">Reference proteome</keyword>
<evidence type="ECO:0000313" key="3">
    <source>
        <dbReference type="Proteomes" id="UP000887013"/>
    </source>
</evidence>
<feature type="compositionally biased region" description="Basic and acidic residues" evidence="1">
    <location>
        <begin position="37"/>
        <end position="49"/>
    </location>
</feature>
<reference evidence="2" key="1">
    <citation type="submission" date="2020-08" db="EMBL/GenBank/DDBJ databases">
        <title>Multicomponent nature underlies the extraordinary mechanical properties of spider dragline silk.</title>
        <authorList>
            <person name="Kono N."/>
            <person name="Nakamura H."/>
            <person name="Mori M."/>
            <person name="Yoshida Y."/>
            <person name="Ohtoshi R."/>
            <person name="Malay A.D."/>
            <person name="Moran D.A.P."/>
            <person name="Tomita M."/>
            <person name="Numata K."/>
            <person name="Arakawa K."/>
        </authorList>
    </citation>
    <scope>NUCLEOTIDE SEQUENCE</scope>
</reference>
<dbReference type="AlphaFoldDB" id="A0A8X6UTR9"/>
<gene>
    <name evidence="2" type="ORF">NPIL_399811</name>
</gene>
<feature type="compositionally biased region" description="Polar residues" evidence="1">
    <location>
        <begin position="24"/>
        <end position="36"/>
    </location>
</feature>